<dbReference type="FunFam" id="1.20.58.60:FF:000121">
    <property type="entry name" value="dystonin isoform X1"/>
    <property type="match status" value="1"/>
</dbReference>
<reference evidence="10" key="1">
    <citation type="submission" date="2020-03" db="EMBL/GenBank/DDBJ databases">
        <title>Melopsittacus undulatus (budgerigar) genome, bMelUnd1, maternal haplotype with Z.</title>
        <authorList>
            <person name="Gedman G."/>
            <person name="Mountcastle J."/>
            <person name="Haase B."/>
            <person name="Formenti G."/>
            <person name="Wright T."/>
            <person name="Apodaca J."/>
            <person name="Pelan S."/>
            <person name="Chow W."/>
            <person name="Rhie A."/>
            <person name="Howe K."/>
            <person name="Fedrigo O."/>
            <person name="Jarvis E.D."/>
        </authorList>
    </citation>
    <scope>NUCLEOTIDE SEQUENCE [LARGE SCALE GENOMIC DNA]</scope>
</reference>
<dbReference type="FunFam" id="1.20.58.60:FF:000069">
    <property type="entry name" value="dystonin isoform X2"/>
    <property type="match status" value="1"/>
</dbReference>
<dbReference type="FunFam" id="1.20.58.60:FF:000094">
    <property type="entry name" value="dystonin isoform X2"/>
    <property type="match status" value="1"/>
</dbReference>
<dbReference type="FunFam" id="1.20.58.60:FF:000122">
    <property type="entry name" value="dystonin isoform X1"/>
    <property type="match status" value="1"/>
</dbReference>
<dbReference type="InterPro" id="IPR035915">
    <property type="entry name" value="Plakin_repeat_sf"/>
</dbReference>
<dbReference type="GO" id="GO:0005198">
    <property type="term" value="F:structural molecule activity"/>
    <property type="evidence" value="ECO:0007669"/>
    <property type="project" value="TreeGrafter"/>
</dbReference>
<dbReference type="FunFam" id="1.20.58.60:FF:000008">
    <property type="entry name" value="microtubule-actin cross-linking factor 1"/>
    <property type="match status" value="2"/>
</dbReference>
<feature type="coiled-coil region" evidence="8">
    <location>
        <begin position="3033"/>
        <end position="3060"/>
    </location>
</feature>
<dbReference type="FunFam" id="1.20.58.60:FF:000392">
    <property type="entry name" value="Dystonin"/>
    <property type="match status" value="1"/>
</dbReference>
<dbReference type="PANTHER" id="PTHR23169:SF24">
    <property type="entry name" value="DYSTONIN"/>
    <property type="match status" value="1"/>
</dbReference>
<dbReference type="GO" id="GO:0098609">
    <property type="term" value="P:cell-cell adhesion"/>
    <property type="evidence" value="ECO:0007669"/>
    <property type="project" value="TreeGrafter"/>
</dbReference>
<dbReference type="SMART" id="SM00054">
    <property type="entry name" value="EFh"/>
    <property type="match status" value="2"/>
</dbReference>
<dbReference type="SMART" id="SM00150">
    <property type="entry name" value="SPEC"/>
    <property type="match status" value="27"/>
</dbReference>
<evidence type="ECO:0000256" key="9">
    <source>
        <dbReference type="SAM" id="MobiDB-lite"/>
    </source>
</evidence>
<dbReference type="GO" id="GO:0005886">
    <property type="term" value="C:plasma membrane"/>
    <property type="evidence" value="ECO:0007669"/>
    <property type="project" value="UniProtKB-SubCell"/>
</dbReference>
<dbReference type="GO" id="GO:0014704">
    <property type="term" value="C:intercalated disc"/>
    <property type="evidence" value="ECO:0007669"/>
    <property type="project" value="TreeGrafter"/>
</dbReference>
<evidence type="ECO:0000256" key="3">
    <source>
        <dbReference type="ARBA" id="ARBA00022553"/>
    </source>
</evidence>
<dbReference type="Pfam" id="PF00435">
    <property type="entry name" value="Spectrin"/>
    <property type="match status" value="20"/>
</dbReference>
<dbReference type="GO" id="GO:0042060">
    <property type="term" value="P:wound healing"/>
    <property type="evidence" value="ECO:0007669"/>
    <property type="project" value="TreeGrafter"/>
</dbReference>
<feature type="region of interest" description="Disordered" evidence="9">
    <location>
        <begin position="1908"/>
        <end position="1935"/>
    </location>
</feature>
<dbReference type="FunFam" id="1.20.58.60:FF:000291">
    <property type="entry name" value="Dystonin"/>
    <property type="match status" value="1"/>
</dbReference>
<keyword evidence="11" id="KW-1185">Reference proteome</keyword>
<sequence length="4375" mass="498725">MLKQEVTALRCLEAQVSTGGIIDPFTGKKYSVSEALQRELIDDGCQTLLHLQELSYAKKLISESSLSNLPVVSALEQGLISEPLAIKILENELSSGHLILPSTGENLSLQNAFQRNLLYPTLYAKLLERQDTCKDLIDPNCAEKISLEQMFHRSIIHKETGLRLLPVKPQEKGRIMFKCGRRITVLRAAHEGIIDRETMFRLLGAQLVSGGIIDPDSGKRMTVEEAMKQGMIDQDTACGILTHQVQSGGILCQNSRQRLTVDEAVQCNLISSTSALLVLEAQRGFVGLIWPHTGEIFPVSTSLHQEMITNELAFKILNNRQKIAALYIPETCEIISLDKAAQSGIIDMNTVSVLTNVTLPDKMPNVEELESPCKNAAKWLSTYEFLPSVSHDCEVEHEPKKLFMSYLMVNSYMDANTGGRLLLYDGQLQEAINMLLEGGGSAAYNADVSKVKFDNKYLSQKGIKLNLDDSTHFNNVAGSVSGIQQCLKLIEKMKGHLAVLQDMKNHLNIQQPISNNLEILKDELEQLDVSKVFFMLVLHSAAELGCKKTQLDSTAFDVQFFISEHAQDLSPNQSKQLLRLLNTTQKSFQEVQEAITSQVESLETQLQAAQELGDQKQECKEKLQEICDLLTQTENRLIGQRVSLVIGDSKTLAEIVKNTESFLKENGERLSQEDKTILEQKLNEAKTKCLLLSQKAEESKKELDKAMTTAIKQETEKVAAIEQLEESKNTIENLLDWLSNVDKEAEYGQKFKQAIEQNGTHYEEEDVKGLEGEEDDVNGNLLEIQQDIETQVDGLAQHEKIISQQQAIIIATQSAQALLEKQGHYLSPEEKDKMQRNMKELKAQYETALAESERKMKLTRSLREELEKFDADYSEFETWLQQAEQELDNLEAGASDFSGIMVKLKRQKSFSEDVISHKGDLRYITISGQRVLDAARSCSKRDGVKVDKDGIDTSATYTEVQNKLDSASDRFKSLYTKVRFIYTEKTFKYIFSLSDDIVERYDNLSKSVNERNEKLQITLTRSLSVQDGLDEMLDWMEGVEKSLEEQDQLQAIQSSTFLFQMLEQDIAGRQSSINTMNEKVKKFIETSDPSTASTLQAKMSELSGRFSEASNRHKEKLMKMEELKTKVELFEGLTEKLQSFIDEKNQALSETEAPRKDVSEVSQYIVELAQHKKDLEVLQQLLEELSLRALPGDKALVLEKVNALSKKFREVEETVKEKEEDVSSCQKQMDTFELLVESLKKWIKETTERIPAAQPSLNTEELKKPLEDTLNLKDEWTSKAPELQKMNSRGLLLCNLITAVTSPAKLRAVAKSGMHLYLTPEKLTTVQQAMSDVNHSYEDLGVLLKEKISELESMLSKMQNIQEESTSMMQWLQKMDKTASDWEAAPTDSEMVKAQVEQHKLFETELKQSANKVQELKDKVTDLLEKNPDSPEAPKWRQTLDKIDSKWKELNQVASERQQKLEESSNYLTQFQTAESQLKHWLVEKELMVSVLGPLSIDPNMLNTQKQQVQILLKEFDTRKPQYEQLTMAGEGILKRPGEHPPSHETVKEQLTAVAQKWDSLTGQLRNRCDRIDQAIVKSTEYQSLLRSLSDKLRALDSKLSSSLAVSTQPDAVKQQLEVAREMKKEIEQEMKNINAAQALCEELSTLVGEEYLKAELTRQLDGLLKSFKDIEQKADNHVQQLQSAYATSHQFQQMSKDFQAWLSKKKEELNQARPVSAKLDTLQSLMEEQKDFKKTMTNQISSYERIIAEGERILQKTQGADKAALQSQIATLRSNWDEVNKQVKERQDKLTDCLEKALKYKHHVEVLQPWIEKCQSNLCELKVGINPVEIENSIVQVRAWQKDLDKHHGTVEQLNNTAENLLSASETDKEIVQEETKVLNQKVNVVTEQLHKKRECLENMAQRLKEFQESSRETEKQLKSAKEHLEAHDSLGPQSFSNKHLTMMQAQQKALQALKPHVDLAKKLAQDLVVEASDSAGVTDLLLQAESLEREYTAVNQQVEDRCSFLETKLQGIGHFQNSIREMFSQFAEFDDELDSMAAVGRDLKVLQSQREDIKCFLKKLEDLILSTENANKNCKIMLATEAEASPDLVGIKRDLEALNKQCNKLLDRAKARENQVEGTIGRVEEFYSKLKEFSSLLRRAEEHEESQGPVGMETEAINQQLNTFKVFQKEEIEPLQVKQQEVNWLGQGLIQSAAKSCNTENLEHDLEDVNTRWKTLNKKVAQRAAQLQEALLHCGRFQDALESLLSWLIDTEDLVANQKPPSAEFKVVKAQIQEQKLLQRLLDDRKPTIEVIKREGEKIAESAEPADKVKILKQLSFLDSRWDALLSKAETRNRQLEGISVVAQQFHEALEPLVEWLTATEKRLANAEPIGTQASKLQQQISQHKALEDDVLAHNKSLHQAISTGQSLKTMSSREDKDMVQEKLDSSQARYIEIQEKMNSRSELLQQAYSNAQIFGEDEVELINWLNEIHDKLSKLSVQDCNRELLEKQHSELLDLQEEILLRKQNVDLAIQNGLELLKQTTGDEVVIIQDKLEGIKARYKDITKLSSDVYKTLEQALQLAGQLHSTHEELCKWLDEVEVELLSYESQIPKGEELSQVQERQKELKKEAKNNKGLLDTLNEVGSAFLELVPWRAREGLDRMITEDNERYRLVSDTISQKVDEIDAAILRSQQFDQAADAEFAWIAETEKKLMSLGDIRLEQDQTMAQLQVQKAFTMEILRHKDTIDELVKSGDKIMNTCTEEEKQKKMESLLQKYDTVCQMNSERNLQLERAQSLVNQFWETYEELWPWLTETEMIISQLPAPALEYETLKQQQEEHRQLRELIAEHKPHIDKMNKTGPQLLELSPGEGFSIQEKYVAADTLYSKIKEDVKKRALALDEAISQCTQFHDKIDPTLESLKRIVERLRQPPSISAEVEKIKEQISENKNVSVDLEKLQPVYETLKQRGEEMIARSEGADKDISAKAVQDKLDQMVLIWEDIQTLTEEREAKLLDVMELAEKFWCDHMAVVATIKDTQDFIRELEGPGVDPSVVKQQQEAAETVKEEIDGLQEELEAVVNLGSELRAACGEPDKPIVNKSIDELNSAWDALNKAWKERVDKLDEAMQAAVQYQDGLQALFDWVDIAGSKLASMSPVGTDLETVKQQTEELKQFKTEAYQQQIEMERLNHQAELLLKKVTEESDKHTVQDPLSELKLLWDSLEEKIISRQHKLEGALLALGQFQHALDELLTWLTHTEDLLNEQKPVGGDPKAIEIELAKHHVLQNDVLAHQSTVEAVKKAGNDLIESSAVEEASNLRSKLELLNQRWQNLLEKTQQRKQQLDSALIQAQGFHGEVEDMQQWLTDTERQLLASKPVGGLPETAREQLNAHMELCAAFEAKEETYKCLMQKGQQMLARCPESAETNVEQDINNLKEKWESVQTKLSERKTKLEEALSLAMEFHNSLQDFINWLTQAEQTLTAASRPSLILDTVMFQIDEHKVFATEVNSHREQIIELDKTGTHLKYFSQKQDVVLIKNLLISVQSRWEKVVQRLVERGRALDDARKRAKQFHEAWHKLMEWLEESEKSLDSDLEIANDPDKIKMQLAQHKEFQKSLGAKHSVYDTTNRTGRSLKEKSTLADDNLKLDDMLSELRDKWDTICGKSVERQNKLEEALLFSGQFTDALQALIDWLYKIEPQLAEDQPVHGDIDLVMNLIDNHKVFQKELGKRTSSVQALKRSARELIEGSRDDSSWVKVQMQELSTRWETVCALSVSKQTRLEQALRQAEEFHSVVHVLLEWLAEAEQALRFHGILPDDEEALRTLIDQHREFMKKLEEKKTELNKATGMGEAILAICHPDSITTIKHWITIIRARFEEVLAWAKQHQQRLAGALAGLIANQELLEALLSWLQWAETTLTEKDKEVIPQEIEEVKALIAEHQTFMEEMTRKQPDVDKVTKTYKRKALEPTPVQSHIPVLDKGRAGRKRSPTPGIYPSATQAQIETKNPRVNLLVSKWQQVWLLALERRRKLNDALDRLEELREFANFDFDIWRKKYMRWMNHKKSRVMDFFRRIDKDQDGKITRQEFIDGILSSKFPTSRLEMSAVADIFDRDGDGYIDYYEFVAALHPNKDAYKPLTDADKIEDEVTRQVAKCKCAKRFQVEQIGDNKYRFGDSQQLRLVRILRSTVMVRVGGGWMALDEFLVKNDPCRAKGRTNVELREKFILADGASQSMAAFRPRGRRSRPSSRGASPNRSTSLSSQAARPCFSSGNQKKPFFLFFFPFFSFGFHSGEDSGILSTAATRVRAQRTPSRPGSRAGSKAGSRSSSRRGSDASDFDISEIQSVCSDMSETVPATSRPTPRAGSRPGSAKPSKIPTPQRSTLIYTASLRELTELITHLPVI</sequence>
<feature type="coiled-coil region" evidence="8">
    <location>
        <begin position="2090"/>
        <end position="2117"/>
    </location>
</feature>
<reference evidence="10" key="3">
    <citation type="submission" date="2025-09" db="UniProtKB">
        <authorList>
            <consortium name="Ensembl"/>
        </authorList>
    </citation>
    <scope>IDENTIFICATION</scope>
</reference>
<dbReference type="GO" id="GO:0043588">
    <property type="term" value="P:skin development"/>
    <property type="evidence" value="ECO:0007669"/>
    <property type="project" value="TreeGrafter"/>
</dbReference>
<dbReference type="FunFam" id="3.30.920.20:FF:000001">
    <property type="entry name" value="Microtubule-actin cross-linking factor 1"/>
    <property type="match status" value="1"/>
</dbReference>
<dbReference type="PROSITE" id="PS00018">
    <property type="entry name" value="EF_HAND_1"/>
    <property type="match status" value="2"/>
</dbReference>
<dbReference type="CDD" id="cd00051">
    <property type="entry name" value="EFh"/>
    <property type="match status" value="1"/>
</dbReference>
<dbReference type="Gene3D" id="1.10.238.10">
    <property type="entry name" value="EF-hand"/>
    <property type="match status" value="1"/>
</dbReference>
<dbReference type="FunFam" id="1.20.58.60:FF:000021">
    <property type="entry name" value="Microtubule-actin cross-linking factor 1"/>
    <property type="match status" value="1"/>
</dbReference>
<dbReference type="InterPro" id="IPR011992">
    <property type="entry name" value="EF-hand-dom_pair"/>
</dbReference>
<evidence type="ECO:0000256" key="8">
    <source>
        <dbReference type="SAM" id="Coils"/>
    </source>
</evidence>
<keyword evidence="6" id="KW-0106">Calcium</keyword>
<feature type="region of interest" description="Disordered" evidence="9">
    <location>
        <begin position="4276"/>
        <end position="4308"/>
    </location>
</feature>
<feature type="region of interest" description="Disordered" evidence="9">
    <location>
        <begin position="4320"/>
        <end position="4354"/>
    </location>
</feature>
<dbReference type="GO" id="GO:0045104">
    <property type="term" value="P:intermediate filament cytoskeleton organization"/>
    <property type="evidence" value="ECO:0007669"/>
    <property type="project" value="InterPro"/>
</dbReference>
<reference evidence="10" key="2">
    <citation type="submission" date="2025-08" db="UniProtKB">
        <authorList>
            <consortium name="Ensembl"/>
        </authorList>
    </citation>
    <scope>IDENTIFICATION</scope>
</reference>
<keyword evidence="7" id="KW-0206">Cytoskeleton</keyword>
<dbReference type="Pfam" id="PF02187">
    <property type="entry name" value="GAS2"/>
    <property type="match status" value="1"/>
</dbReference>
<dbReference type="GO" id="GO:0005882">
    <property type="term" value="C:intermediate filament"/>
    <property type="evidence" value="ECO:0007669"/>
    <property type="project" value="TreeGrafter"/>
</dbReference>
<keyword evidence="4" id="KW-0479">Metal-binding</keyword>
<gene>
    <name evidence="10" type="primary">LOC101868216</name>
</gene>
<dbReference type="Pfam" id="PF00681">
    <property type="entry name" value="Plectin"/>
    <property type="match status" value="4"/>
</dbReference>
<dbReference type="GO" id="GO:0005737">
    <property type="term" value="C:cytoplasm"/>
    <property type="evidence" value="ECO:0007669"/>
    <property type="project" value="TreeGrafter"/>
</dbReference>
<feature type="coiled-coil region" evidence="8">
    <location>
        <begin position="1399"/>
        <end position="1426"/>
    </location>
</feature>
<dbReference type="InterPro" id="IPR018247">
    <property type="entry name" value="EF_Hand_1_Ca_BS"/>
</dbReference>
<evidence type="ECO:0000256" key="2">
    <source>
        <dbReference type="ARBA" id="ARBA00022490"/>
    </source>
</evidence>
<dbReference type="FunFam" id="1.20.58.60:FF:000077">
    <property type="entry name" value="dystonin isoform X1"/>
    <property type="match status" value="1"/>
</dbReference>
<dbReference type="InterPro" id="IPR003108">
    <property type="entry name" value="GAR_dom"/>
</dbReference>
<dbReference type="FunFam" id="1.20.58.60:FF:000014">
    <property type="entry name" value="microtubule-actin cross-linking factor 1"/>
    <property type="match status" value="1"/>
</dbReference>
<accession>A0A8V5G065</accession>
<evidence type="ECO:0000256" key="6">
    <source>
        <dbReference type="ARBA" id="ARBA00022837"/>
    </source>
</evidence>
<feature type="coiled-coil region" evidence="8">
    <location>
        <begin position="3149"/>
        <end position="3183"/>
    </location>
</feature>
<evidence type="ECO:0000256" key="5">
    <source>
        <dbReference type="ARBA" id="ARBA00022737"/>
    </source>
</evidence>
<dbReference type="InterPro" id="IPR002017">
    <property type="entry name" value="Spectrin_repeat"/>
</dbReference>
<dbReference type="GO" id="GO:0030057">
    <property type="term" value="C:desmosome"/>
    <property type="evidence" value="ECO:0007669"/>
    <property type="project" value="UniProtKB-SubCell"/>
</dbReference>
<dbReference type="FunFam" id="1.20.58.60:FF:000093">
    <property type="entry name" value="dystonin isoform X1"/>
    <property type="match status" value="1"/>
</dbReference>
<evidence type="ECO:0000256" key="1">
    <source>
        <dbReference type="ARBA" id="ARBA00004245"/>
    </source>
</evidence>
<dbReference type="FunFam" id="1.20.58.60:FF:000022">
    <property type="entry name" value="Microtubule-actin cross-linking factor 1"/>
    <property type="match status" value="1"/>
</dbReference>
<feature type="coiled-coil region" evidence="8">
    <location>
        <begin position="831"/>
        <end position="900"/>
    </location>
</feature>
<feature type="coiled-coil region" evidence="8">
    <location>
        <begin position="1613"/>
        <end position="1674"/>
    </location>
</feature>
<dbReference type="SMART" id="SM00250">
    <property type="entry name" value="PLEC"/>
    <property type="match status" value="9"/>
</dbReference>
<dbReference type="Gene3D" id="3.30.920.20">
    <property type="entry name" value="Gas2-like domain"/>
    <property type="match status" value="1"/>
</dbReference>
<feature type="compositionally biased region" description="Low complexity" evidence="9">
    <location>
        <begin position="4285"/>
        <end position="4299"/>
    </location>
</feature>
<dbReference type="FunFam" id="1.20.58.60:FF:000012">
    <property type="entry name" value="Microtubule-actin cross-linking factor 1"/>
    <property type="match status" value="1"/>
</dbReference>
<protein>
    <submittedName>
        <fullName evidence="10">Uncharacterized protein</fullName>
    </submittedName>
</protein>
<dbReference type="GO" id="GO:0008017">
    <property type="term" value="F:microtubule binding"/>
    <property type="evidence" value="ECO:0007669"/>
    <property type="project" value="InterPro"/>
</dbReference>
<feature type="coiled-coil region" evidence="8">
    <location>
        <begin position="1161"/>
        <end position="1228"/>
    </location>
</feature>
<dbReference type="SUPFAM" id="SSF46966">
    <property type="entry name" value="Spectrin repeat"/>
    <property type="match status" value="23"/>
</dbReference>
<dbReference type="SUPFAM" id="SSF143575">
    <property type="entry name" value="GAS2 domain-like"/>
    <property type="match status" value="1"/>
</dbReference>
<dbReference type="SUPFAM" id="SSF47473">
    <property type="entry name" value="EF-hand"/>
    <property type="match status" value="1"/>
</dbReference>
<dbReference type="FunFam" id="3.90.1290.10:FF:000013">
    <property type="entry name" value="dystonin isoform X7"/>
    <property type="match status" value="1"/>
</dbReference>
<dbReference type="Pfam" id="PF13499">
    <property type="entry name" value="EF-hand_7"/>
    <property type="match status" value="1"/>
</dbReference>
<dbReference type="InterPro" id="IPR036534">
    <property type="entry name" value="GAR_dom_sf"/>
</dbReference>
<dbReference type="Proteomes" id="UP000694405">
    <property type="component" value="Chromosome 3"/>
</dbReference>
<keyword evidence="8" id="KW-0175">Coiled coil</keyword>
<dbReference type="SUPFAM" id="SSF75399">
    <property type="entry name" value="Plakin repeat"/>
    <property type="match status" value="2"/>
</dbReference>
<dbReference type="SMART" id="SM00243">
    <property type="entry name" value="GAS2"/>
    <property type="match status" value="1"/>
</dbReference>
<feature type="compositionally biased region" description="Polar residues" evidence="9">
    <location>
        <begin position="4230"/>
        <end position="4240"/>
    </location>
</feature>
<dbReference type="PROSITE" id="PS51460">
    <property type="entry name" value="GAR"/>
    <property type="match status" value="1"/>
</dbReference>
<name>A0A8C6NEG0_MELUD</name>
<proteinExistence type="predicted"/>
<comment type="subcellular location">
    <subcellularLocation>
        <location evidence="1">Cytoplasm</location>
        <location evidence="1">Cytoskeleton</location>
    </subcellularLocation>
</comment>
<feature type="region of interest" description="Disordered" evidence="9">
    <location>
        <begin position="4208"/>
        <end position="4240"/>
    </location>
</feature>
<feature type="coiled-coil region" evidence="8">
    <location>
        <begin position="592"/>
        <end position="636"/>
    </location>
</feature>
<dbReference type="InterPro" id="IPR002048">
    <property type="entry name" value="EF_hand_dom"/>
</dbReference>
<feature type="coiled-coil region" evidence="8">
    <location>
        <begin position="682"/>
        <end position="741"/>
    </location>
</feature>
<dbReference type="CDD" id="cd00176">
    <property type="entry name" value="SPEC"/>
    <property type="match status" value="15"/>
</dbReference>
<keyword evidence="5" id="KW-0677">Repeat</keyword>
<dbReference type="FunFam" id="1.20.58.60:FF:000031">
    <property type="entry name" value="Microtubule-actin cross-linking factor 1"/>
    <property type="match status" value="1"/>
</dbReference>
<dbReference type="FunFam" id="1.20.58.60:FF:000085">
    <property type="entry name" value="dystonin isoform X2"/>
    <property type="match status" value="1"/>
</dbReference>
<evidence type="ECO:0000256" key="7">
    <source>
        <dbReference type="ARBA" id="ARBA00023212"/>
    </source>
</evidence>
<feature type="coiled-coil region" evidence="8">
    <location>
        <begin position="3289"/>
        <end position="3323"/>
    </location>
</feature>
<dbReference type="PROSITE" id="PS50222">
    <property type="entry name" value="EF_HAND_2"/>
    <property type="match status" value="2"/>
</dbReference>
<keyword evidence="2" id="KW-0963">Cytoplasm</keyword>
<dbReference type="FunFam" id="1.20.58.60:FF:000016">
    <property type="entry name" value="Microtubule-actin cross-linking factor 1"/>
    <property type="match status" value="1"/>
</dbReference>
<dbReference type="PANTHER" id="PTHR23169">
    <property type="entry name" value="ENVOPLAKIN"/>
    <property type="match status" value="1"/>
</dbReference>
<dbReference type="Gene3D" id="3.90.1290.10">
    <property type="entry name" value="Plakin repeat"/>
    <property type="match status" value="2"/>
</dbReference>
<dbReference type="GO" id="GO:0005509">
    <property type="term" value="F:calcium ion binding"/>
    <property type="evidence" value="ECO:0007669"/>
    <property type="project" value="InterPro"/>
</dbReference>
<evidence type="ECO:0000313" key="10">
    <source>
        <dbReference type="Ensembl" id="ENSMUNP00000017830.2"/>
    </source>
</evidence>
<dbReference type="Ensembl" id="ENSMUNT00000020487.2">
    <property type="protein sequence ID" value="ENSMUNP00000017830.2"/>
    <property type="gene ID" value="ENSMUNG00000010832.2"/>
</dbReference>
<feature type="compositionally biased region" description="Basic and acidic residues" evidence="9">
    <location>
        <begin position="1908"/>
        <end position="1930"/>
    </location>
</feature>
<evidence type="ECO:0000256" key="4">
    <source>
        <dbReference type="ARBA" id="ARBA00022723"/>
    </source>
</evidence>
<feature type="coiled-coil region" evidence="8">
    <location>
        <begin position="3794"/>
        <end position="3821"/>
    </location>
</feature>
<dbReference type="FunFam" id="1.10.238.10:FF:000013">
    <property type="entry name" value="Microtubule-actin cross-linking factor 1"/>
    <property type="match status" value="1"/>
</dbReference>
<feature type="compositionally biased region" description="Polar residues" evidence="9">
    <location>
        <begin position="4320"/>
        <end position="4332"/>
    </location>
</feature>
<dbReference type="InterPro" id="IPR043197">
    <property type="entry name" value="Plakin"/>
</dbReference>
<dbReference type="FunFam" id="1.20.58.60:FF:000001">
    <property type="entry name" value="Microtubule-actin cross-linking factor 1"/>
    <property type="match status" value="3"/>
</dbReference>
<keyword evidence="3" id="KW-0597">Phosphoprotein</keyword>
<dbReference type="FunFam" id="1.20.58.60:FF:000074">
    <property type="entry name" value="dystonin isoform X1"/>
    <property type="match status" value="1"/>
</dbReference>
<feature type="compositionally biased region" description="Low complexity" evidence="9">
    <location>
        <begin position="4220"/>
        <end position="4229"/>
    </location>
</feature>
<organism evidence="10 11">
    <name type="scientific">Melopsittacus undulatus</name>
    <name type="common">Budgerigar</name>
    <name type="synonym">Psittacus undulatus</name>
    <dbReference type="NCBI Taxonomy" id="13146"/>
    <lineage>
        <taxon>Eukaryota</taxon>
        <taxon>Metazoa</taxon>
        <taxon>Chordata</taxon>
        <taxon>Craniata</taxon>
        <taxon>Vertebrata</taxon>
        <taxon>Euteleostomi</taxon>
        <taxon>Archelosauria</taxon>
        <taxon>Archosauria</taxon>
        <taxon>Dinosauria</taxon>
        <taxon>Saurischia</taxon>
        <taxon>Theropoda</taxon>
        <taxon>Coelurosauria</taxon>
        <taxon>Aves</taxon>
        <taxon>Neognathae</taxon>
        <taxon>Neoaves</taxon>
        <taxon>Telluraves</taxon>
        <taxon>Australaves</taxon>
        <taxon>Psittaciformes</taxon>
        <taxon>Psittaculidae</taxon>
        <taxon>Melopsittacus</taxon>
    </lineage>
</organism>
<dbReference type="FunFam" id="1.20.58.60:FF:000114">
    <property type="entry name" value="dystonin isoform X1"/>
    <property type="match status" value="1"/>
</dbReference>
<dbReference type="InterPro" id="IPR018159">
    <property type="entry name" value="Spectrin/alpha-actinin"/>
</dbReference>
<dbReference type="InterPro" id="IPR001101">
    <property type="entry name" value="Plectin_repeat"/>
</dbReference>
<dbReference type="FunFam" id="1.20.58.60:FF:000025">
    <property type="entry name" value="microtubule-actin cross-linking factor 1"/>
    <property type="match status" value="1"/>
</dbReference>
<evidence type="ECO:0000313" key="11">
    <source>
        <dbReference type="Proteomes" id="UP000694405"/>
    </source>
</evidence>
<dbReference type="Gene3D" id="1.20.58.60">
    <property type="match status" value="24"/>
</dbReference>
<accession>A0A8C6NEG0</accession>